<dbReference type="EMBL" id="LAZR01002419">
    <property type="protein sequence ID" value="KKN30288.1"/>
    <property type="molecule type" value="Genomic_DNA"/>
</dbReference>
<dbReference type="InterPro" id="IPR036388">
    <property type="entry name" value="WH-like_DNA-bd_sf"/>
</dbReference>
<proteinExistence type="predicted"/>
<name>A0A0F9SM33_9ZZZZ</name>
<feature type="non-terminal residue" evidence="1">
    <location>
        <position position="1"/>
    </location>
</feature>
<reference evidence="1" key="1">
    <citation type="journal article" date="2015" name="Nature">
        <title>Complex archaea that bridge the gap between prokaryotes and eukaryotes.</title>
        <authorList>
            <person name="Spang A."/>
            <person name="Saw J.H."/>
            <person name="Jorgensen S.L."/>
            <person name="Zaremba-Niedzwiedzka K."/>
            <person name="Martijn J."/>
            <person name="Lind A.E."/>
            <person name="van Eijk R."/>
            <person name="Schleper C."/>
            <person name="Guy L."/>
            <person name="Ettema T.J."/>
        </authorList>
    </citation>
    <scope>NUCLEOTIDE SEQUENCE</scope>
</reference>
<dbReference type="InterPro" id="IPR036866">
    <property type="entry name" value="RibonucZ/Hydroxyglut_hydro"/>
</dbReference>
<dbReference type="AlphaFoldDB" id="A0A0F9SM33"/>
<protein>
    <recommendedName>
        <fullName evidence="2">LACTB2 winged helix domain-containing protein</fullName>
    </recommendedName>
</protein>
<sequence length="106" mass="12360">IKKIQNLPNLKLILPAHGEIIDNPKETISAILERMNERERQVLDAINNHSKKGLSPDQILNLIYSKSKKFTRIIGRDWVVLTLKMLEKKELIKRTVVKKKMLFFLA</sequence>
<evidence type="ECO:0000313" key="1">
    <source>
        <dbReference type="EMBL" id="KKN30288.1"/>
    </source>
</evidence>
<organism evidence="1">
    <name type="scientific">marine sediment metagenome</name>
    <dbReference type="NCBI Taxonomy" id="412755"/>
    <lineage>
        <taxon>unclassified sequences</taxon>
        <taxon>metagenomes</taxon>
        <taxon>ecological metagenomes</taxon>
    </lineage>
</organism>
<comment type="caution">
    <text evidence="1">The sequence shown here is derived from an EMBL/GenBank/DDBJ whole genome shotgun (WGS) entry which is preliminary data.</text>
</comment>
<accession>A0A0F9SM33</accession>
<dbReference type="Gene3D" id="1.10.10.10">
    <property type="entry name" value="Winged helix-like DNA-binding domain superfamily/Winged helix DNA-binding domain"/>
    <property type="match status" value="1"/>
</dbReference>
<evidence type="ECO:0008006" key="2">
    <source>
        <dbReference type="Google" id="ProtNLM"/>
    </source>
</evidence>
<dbReference type="SUPFAM" id="SSF56281">
    <property type="entry name" value="Metallo-hydrolase/oxidoreductase"/>
    <property type="match status" value="1"/>
</dbReference>
<gene>
    <name evidence="1" type="ORF">LCGC14_0835580</name>
</gene>